<dbReference type="STRING" id="398580.Dshi_1895"/>
<dbReference type="RefSeq" id="WP_012178567.1">
    <property type="nucleotide sequence ID" value="NC_009952.1"/>
</dbReference>
<dbReference type="Pfam" id="PF00353">
    <property type="entry name" value="HemolysinCabind"/>
    <property type="match status" value="7"/>
</dbReference>
<dbReference type="PROSITE" id="PS00330">
    <property type="entry name" value="HEMOLYSIN_CALCIUM"/>
    <property type="match status" value="7"/>
</dbReference>
<name>A8LNC4_DINSH</name>
<dbReference type="PRINTS" id="PR00313">
    <property type="entry name" value="CABNDNGRPT"/>
</dbReference>
<comment type="subcellular location">
    <subcellularLocation>
        <location evidence="1">Secreted</location>
    </subcellularLocation>
</comment>
<accession>A8LNC4</accession>
<evidence type="ECO:0000256" key="3">
    <source>
        <dbReference type="SAM" id="MobiDB-lite"/>
    </source>
</evidence>
<dbReference type="HOGENOM" id="CLU_335479_0_0_5"/>
<dbReference type="EMBL" id="CP000830">
    <property type="protein sequence ID" value="ABV93637.1"/>
    <property type="molecule type" value="Genomic_DNA"/>
</dbReference>
<evidence type="ECO:0000313" key="5">
    <source>
        <dbReference type="EMBL" id="ABV93637.1"/>
    </source>
</evidence>
<protein>
    <recommendedName>
        <fullName evidence="4">DUF6923 domain-containing protein</fullName>
    </recommendedName>
</protein>
<dbReference type="AlphaFoldDB" id="A8LNC4"/>
<organism evidence="5 6">
    <name type="scientific">Dinoroseobacter shibae (strain DSM 16493 / NCIMB 14021 / DFL 12)</name>
    <dbReference type="NCBI Taxonomy" id="398580"/>
    <lineage>
        <taxon>Bacteria</taxon>
        <taxon>Pseudomonadati</taxon>
        <taxon>Pseudomonadota</taxon>
        <taxon>Alphaproteobacteria</taxon>
        <taxon>Rhodobacterales</taxon>
        <taxon>Roseobacteraceae</taxon>
        <taxon>Dinoroseobacter</taxon>
    </lineage>
</organism>
<feature type="compositionally biased region" description="Basic and acidic residues" evidence="3">
    <location>
        <begin position="680"/>
        <end position="698"/>
    </location>
</feature>
<keyword evidence="2" id="KW-0964">Secreted</keyword>
<dbReference type="InterPro" id="IPR018511">
    <property type="entry name" value="Hemolysin-typ_Ca-bd_CS"/>
</dbReference>
<gene>
    <name evidence="5" type="ordered locus">Dshi_1895</name>
</gene>
<sequence>MPEQTVTDRTQILGSGQADKIVATSGADLVLGLAGDDVIETGGGRDLIYGDFVGENLLDGTDTATSFAQYGETGAWTVRDEGAGHTSMSQSIDTRAGATYEISFELATNYDANVLSGAVEVLWNGEVISAFDTNSAVFADHVVGFQGNGGPGELTFRSVAPQSSEGPEIFTDLPVFYRKTEKQIGETLVTVKSIAEGQSHIYQVLNGKLHLFDPVSESYTPAGAEATVVVNAIGFNQQDNLIYGIAVKPGEDALGNAVAEADLVMYDAGGDAYRIGATPYRSWTADIDADGNLWAFHSSMDRVTRIDLDQVDADGNPVTETFKFPKEMITDQVWDVGFDAASNTFYGIVKPSAAGQPAKLFEIDISEVASGGAPIFSTTPIVETEVAGQMLEGVPAITFGAFVVDGDGNLYAGGNGGDHDMNSATKSSGGIYKVRTDTETGEITLELVSDAPKANSNDGAVDPRTMDPFTAKDRSATVLIRSPEVVAAPDDSTSYDDKIHSGADADTVHGGLGEDLIIGAGRGDTLSGGADNDAIYGGAGPNSTATMVSRYDADGTRYDPFGNVLPEDDDRLFGGEGDDYLSGSAGHDSLHGGVGNDTLDGGTGFDTLFGDSGDDILSGGSDQDTLHGGAGADALNGGSGHDVLHGDDGADNLIGGSGDDTLHGGAGADDLRGGPGADILHGDGGDDRLDGGTEDDRLYGGAGDDYVKGAAGDDLLSGGDGKDKLMGYSGADVLDGGAGADRLYLGAGADIATGGTGSDRFIFRADDLDGSTDRITDFRNAGGEKDRLDLRGLDLLSDDMTADLWIATYVTQGADRSVTVDLGACTISFEARSDGPAQALYLELCDGILF</sequence>
<dbReference type="GO" id="GO:0005576">
    <property type="term" value="C:extracellular region"/>
    <property type="evidence" value="ECO:0007669"/>
    <property type="project" value="UniProtKB-SubCell"/>
</dbReference>
<dbReference type="InterPro" id="IPR050557">
    <property type="entry name" value="RTX_toxin/Mannuronan_C5-epim"/>
</dbReference>
<proteinExistence type="predicted"/>
<dbReference type="PANTHER" id="PTHR38340:SF1">
    <property type="entry name" value="S-LAYER PROTEIN"/>
    <property type="match status" value="1"/>
</dbReference>
<reference evidence="6" key="1">
    <citation type="journal article" date="2010" name="ISME J.">
        <title>The complete genome sequence of the algal symbiont Dinoroseobacter shibae: a hitchhiker's guide to life in the sea.</title>
        <authorList>
            <person name="Wagner-Dobler I."/>
            <person name="Ballhausen B."/>
            <person name="Berger M."/>
            <person name="Brinkhoff T."/>
            <person name="Buchholz I."/>
            <person name="Bunk B."/>
            <person name="Cypionka H."/>
            <person name="Daniel R."/>
            <person name="Drepper T."/>
            <person name="Gerdts G."/>
            <person name="Hahnke S."/>
            <person name="Han C."/>
            <person name="Jahn D."/>
            <person name="Kalhoefer D."/>
            <person name="Kiss H."/>
            <person name="Klenk H.P."/>
            <person name="Kyrpides N."/>
            <person name="Liebl W."/>
            <person name="Liesegang H."/>
            <person name="Meincke L."/>
            <person name="Pati A."/>
            <person name="Petersen J."/>
            <person name="Piekarski T."/>
            <person name="Pommerenke C."/>
            <person name="Pradella S."/>
            <person name="Pukall R."/>
            <person name="Rabus R."/>
            <person name="Stackebrandt E."/>
            <person name="Thole S."/>
            <person name="Thompson L."/>
            <person name="Tielen P."/>
            <person name="Tomasch J."/>
            <person name="von Jan M."/>
            <person name="Wanphrut N."/>
            <person name="Wichels A."/>
            <person name="Zech H."/>
            <person name="Simon M."/>
        </authorList>
    </citation>
    <scope>NUCLEOTIDE SEQUENCE [LARGE SCALE GENOMIC DNA]</scope>
    <source>
        <strain evidence="6">DSM 16493 / NCIMB 14021 / DFL 12</strain>
    </source>
</reference>
<dbReference type="OrthoDB" id="8479154at2"/>
<evidence type="ECO:0000313" key="6">
    <source>
        <dbReference type="Proteomes" id="UP000006833"/>
    </source>
</evidence>
<evidence type="ECO:0000256" key="1">
    <source>
        <dbReference type="ARBA" id="ARBA00004613"/>
    </source>
</evidence>
<dbReference type="SUPFAM" id="SSF51120">
    <property type="entry name" value="beta-Roll"/>
    <property type="match status" value="4"/>
</dbReference>
<dbReference type="Gene3D" id="2.150.10.10">
    <property type="entry name" value="Serralysin-like metalloprotease, C-terminal"/>
    <property type="match status" value="4"/>
</dbReference>
<dbReference type="PANTHER" id="PTHR38340">
    <property type="entry name" value="S-LAYER PROTEIN"/>
    <property type="match status" value="1"/>
</dbReference>
<dbReference type="eggNOG" id="COG2931">
    <property type="taxonomic scope" value="Bacteria"/>
</dbReference>
<feature type="region of interest" description="Disordered" evidence="3">
    <location>
        <begin position="615"/>
        <end position="703"/>
    </location>
</feature>
<dbReference type="InterPro" id="IPR001343">
    <property type="entry name" value="Hemolysn_Ca-bd"/>
</dbReference>
<dbReference type="Pfam" id="PF21959">
    <property type="entry name" value="DUF6923"/>
    <property type="match status" value="1"/>
</dbReference>
<dbReference type="InterPro" id="IPR054215">
    <property type="entry name" value="DUF6923"/>
</dbReference>
<dbReference type="KEGG" id="dsh:Dshi_1895"/>
<evidence type="ECO:0000256" key="2">
    <source>
        <dbReference type="ARBA" id="ARBA00022525"/>
    </source>
</evidence>
<keyword evidence="6" id="KW-1185">Reference proteome</keyword>
<dbReference type="InterPro" id="IPR011049">
    <property type="entry name" value="Serralysin-like_metalloprot_C"/>
</dbReference>
<evidence type="ECO:0000259" key="4">
    <source>
        <dbReference type="Pfam" id="PF21959"/>
    </source>
</evidence>
<dbReference type="Proteomes" id="UP000006833">
    <property type="component" value="Chromosome"/>
</dbReference>
<feature type="domain" description="DUF6923" evidence="4">
    <location>
        <begin position="218"/>
        <end position="460"/>
    </location>
</feature>
<dbReference type="GO" id="GO:0005509">
    <property type="term" value="F:calcium ion binding"/>
    <property type="evidence" value="ECO:0007669"/>
    <property type="project" value="InterPro"/>
</dbReference>